<gene>
    <name evidence="3" type="ORF">AMYX_14280</name>
</gene>
<evidence type="ECO:0000256" key="1">
    <source>
        <dbReference type="ARBA" id="ARBA00022801"/>
    </source>
</evidence>
<dbReference type="EMBL" id="BJTG01000003">
    <property type="protein sequence ID" value="GEJ56687.1"/>
    <property type="molecule type" value="Genomic_DNA"/>
</dbReference>
<dbReference type="InterPro" id="IPR029058">
    <property type="entry name" value="AB_hydrolase_fold"/>
</dbReference>
<feature type="domain" description="AB hydrolase-1" evidence="2">
    <location>
        <begin position="22"/>
        <end position="247"/>
    </location>
</feature>
<dbReference type="SUPFAM" id="SSF53474">
    <property type="entry name" value="alpha/beta-Hydrolases"/>
    <property type="match status" value="1"/>
</dbReference>
<keyword evidence="4" id="KW-1185">Reference proteome</keyword>
<dbReference type="InterPro" id="IPR050266">
    <property type="entry name" value="AB_hydrolase_sf"/>
</dbReference>
<dbReference type="Proteomes" id="UP000503640">
    <property type="component" value="Unassembled WGS sequence"/>
</dbReference>
<dbReference type="PANTHER" id="PTHR43798">
    <property type="entry name" value="MONOACYLGLYCEROL LIPASE"/>
    <property type="match status" value="1"/>
</dbReference>
<dbReference type="Pfam" id="PF00561">
    <property type="entry name" value="Abhydrolase_1"/>
    <property type="match status" value="1"/>
</dbReference>
<reference evidence="4" key="1">
    <citation type="journal article" date="2020" name="Appl. Environ. Microbiol.">
        <title>Diazotrophic Anaeromyxobacter Isolates from Soils.</title>
        <authorList>
            <person name="Masuda Y."/>
            <person name="Yamanaka H."/>
            <person name="Xu Z.X."/>
            <person name="Shiratori Y."/>
            <person name="Aono T."/>
            <person name="Amachi S."/>
            <person name="Senoo K."/>
            <person name="Itoh H."/>
        </authorList>
    </citation>
    <scope>NUCLEOTIDE SEQUENCE [LARGE SCALE GENOMIC DNA]</scope>
    <source>
        <strain evidence="4">R267</strain>
    </source>
</reference>
<organism evidence="3 4">
    <name type="scientific">Anaeromyxobacter diazotrophicus</name>
    <dbReference type="NCBI Taxonomy" id="2590199"/>
    <lineage>
        <taxon>Bacteria</taxon>
        <taxon>Pseudomonadati</taxon>
        <taxon>Myxococcota</taxon>
        <taxon>Myxococcia</taxon>
        <taxon>Myxococcales</taxon>
        <taxon>Cystobacterineae</taxon>
        <taxon>Anaeromyxobacteraceae</taxon>
        <taxon>Anaeromyxobacter</taxon>
    </lineage>
</organism>
<name>A0A7I9VL19_9BACT</name>
<keyword evidence="1 3" id="KW-0378">Hydrolase</keyword>
<dbReference type="GO" id="GO:0016787">
    <property type="term" value="F:hydrolase activity"/>
    <property type="evidence" value="ECO:0007669"/>
    <property type="project" value="UniProtKB-KW"/>
</dbReference>
<dbReference type="InterPro" id="IPR000073">
    <property type="entry name" value="AB_hydrolase_1"/>
</dbReference>
<evidence type="ECO:0000259" key="2">
    <source>
        <dbReference type="Pfam" id="PF00561"/>
    </source>
</evidence>
<dbReference type="PANTHER" id="PTHR43798:SF31">
    <property type="entry name" value="AB HYDROLASE SUPERFAMILY PROTEIN YCLE"/>
    <property type="match status" value="1"/>
</dbReference>
<proteinExistence type="predicted"/>
<accession>A0A7I9VL19</accession>
<dbReference type="RefSeq" id="WP_176064173.1">
    <property type="nucleotide sequence ID" value="NZ_BJTG01000003.1"/>
</dbReference>
<dbReference type="Gene3D" id="3.40.50.1820">
    <property type="entry name" value="alpha/beta hydrolase"/>
    <property type="match status" value="1"/>
</dbReference>
<evidence type="ECO:0000313" key="3">
    <source>
        <dbReference type="EMBL" id="GEJ56687.1"/>
    </source>
</evidence>
<sequence>MPNFHVGDATLHYREAGSGNDVVLLLHAFPLHSRMWEPQLAALAARFRVLAFDDRGLGRSGGAAGPTTMARIAQDALALLRQLGIRKVAVAGLSMGGYAALELYRQAPGIFRALALCATKATPDTQAQKDAREQYARNALAKGLGWVADDFGPKLLRPDPDPALLARVKGLIQGGTPEGVAAAARGLALRQDSVPTLPLITCPTLVIAGEEDQVIPFGEAQRMATHVPGARLLRIPATGHLVNLENPTAFSAALSGFFAALPPEA</sequence>
<evidence type="ECO:0000313" key="4">
    <source>
        <dbReference type="Proteomes" id="UP000503640"/>
    </source>
</evidence>
<dbReference type="PRINTS" id="PR00111">
    <property type="entry name" value="ABHYDROLASE"/>
</dbReference>
<protein>
    <submittedName>
        <fullName evidence="3">Alpha/beta hydrolase</fullName>
    </submittedName>
</protein>
<dbReference type="AlphaFoldDB" id="A0A7I9VL19"/>
<comment type="caution">
    <text evidence="3">The sequence shown here is derived from an EMBL/GenBank/DDBJ whole genome shotgun (WGS) entry which is preliminary data.</text>
</comment>
<dbReference type="GO" id="GO:0016020">
    <property type="term" value="C:membrane"/>
    <property type="evidence" value="ECO:0007669"/>
    <property type="project" value="TreeGrafter"/>
</dbReference>